<protein>
    <submittedName>
        <fullName evidence="3">Uncharacterized protein</fullName>
    </submittedName>
</protein>
<evidence type="ECO:0000256" key="1">
    <source>
        <dbReference type="ARBA" id="ARBA00023054"/>
    </source>
</evidence>
<gene>
    <name evidence="3" type="ORF">SNE40_014734</name>
</gene>
<evidence type="ECO:0000256" key="2">
    <source>
        <dbReference type="SAM" id="MobiDB-lite"/>
    </source>
</evidence>
<dbReference type="EMBL" id="JAZGQO010000010">
    <property type="protein sequence ID" value="KAK6176448.1"/>
    <property type="molecule type" value="Genomic_DNA"/>
</dbReference>
<evidence type="ECO:0000313" key="3">
    <source>
        <dbReference type="EMBL" id="KAK6176448.1"/>
    </source>
</evidence>
<dbReference type="Pfam" id="PF06625">
    <property type="entry name" value="DUF1151"/>
    <property type="match status" value="1"/>
</dbReference>
<comment type="caution">
    <text evidence="3">The sequence shown here is derived from an EMBL/GenBank/DDBJ whole genome shotgun (WGS) entry which is preliminary data.</text>
</comment>
<dbReference type="PANTHER" id="PTHR16768">
    <property type="entry name" value="DOWN REGULATED IN RENAL CARCINOMA 1/TU3A"/>
    <property type="match status" value="1"/>
</dbReference>
<dbReference type="AlphaFoldDB" id="A0AAN8JIL2"/>
<keyword evidence="4" id="KW-1185">Reference proteome</keyword>
<name>A0AAN8JIL2_PATCE</name>
<keyword evidence="1" id="KW-0175">Coiled coil</keyword>
<sequence length="245" mass="28439">MLFLLQEEKEKKIRHFEDMQNSFYPNYPIPETPTPDYDCDDGLDEKDAKALTFVKKFESVLSNAVIENIEIPEPAPDYNEDEGESFPPPPPPLDVEDNGNKDSLESKLNGHPPSAAMKPPSEDETAQIPPKKIANPCLQSRERQALHKELLLNYRRGVNVLQKPELNKILEKRKETQRHKEWEDQHQCNKRTSLELKLEERANKMKEEESQRMKSISEKSENAPEYLKMHARITHKAENKNKNVT</sequence>
<organism evidence="3 4">
    <name type="scientific">Patella caerulea</name>
    <name type="common">Rayed Mediterranean limpet</name>
    <dbReference type="NCBI Taxonomy" id="87958"/>
    <lineage>
        <taxon>Eukaryota</taxon>
        <taxon>Metazoa</taxon>
        <taxon>Spiralia</taxon>
        <taxon>Lophotrochozoa</taxon>
        <taxon>Mollusca</taxon>
        <taxon>Gastropoda</taxon>
        <taxon>Patellogastropoda</taxon>
        <taxon>Patelloidea</taxon>
        <taxon>Patellidae</taxon>
        <taxon>Patella</taxon>
    </lineage>
</organism>
<feature type="compositionally biased region" description="Basic and acidic residues" evidence="2">
    <location>
        <begin position="204"/>
        <end position="222"/>
    </location>
</feature>
<feature type="region of interest" description="Disordered" evidence="2">
    <location>
        <begin position="22"/>
        <end position="43"/>
    </location>
</feature>
<feature type="region of interest" description="Disordered" evidence="2">
    <location>
        <begin position="204"/>
        <end position="224"/>
    </location>
</feature>
<evidence type="ECO:0000313" key="4">
    <source>
        <dbReference type="Proteomes" id="UP001347796"/>
    </source>
</evidence>
<dbReference type="Proteomes" id="UP001347796">
    <property type="component" value="Unassembled WGS sequence"/>
</dbReference>
<reference evidence="3 4" key="1">
    <citation type="submission" date="2024-01" db="EMBL/GenBank/DDBJ databases">
        <title>The genome of the rayed Mediterranean limpet Patella caerulea (Linnaeus, 1758).</title>
        <authorList>
            <person name="Anh-Thu Weber A."/>
            <person name="Halstead-Nussloch G."/>
        </authorList>
    </citation>
    <scope>NUCLEOTIDE SEQUENCE [LARGE SCALE GENOMIC DNA]</scope>
    <source>
        <strain evidence="3">AATW-2023a</strain>
        <tissue evidence="3">Whole specimen</tissue>
    </source>
</reference>
<feature type="region of interest" description="Disordered" evidence="2">
    <location>
        <begin position="68"/>
        <end position="128"/>
    </location>
</feature>
<dbReference type="PANTHER" id="PTHR16768:SF5">
    <property type="entry name" value="FI14214P"/>
    <property type="match status" value="1"/>
</dbReference>
<proteinExistence type="predicted"/>
<dbReference type="InterPro" id="IPR009533">
    <property type="entry name" value="FAM107"/>
</dbReference>
<accession>A0AAN8JIL2</accession>